<dbReference type="AlphaFoldDB" id="X1NFX0"/>
<evidence type="ECO:0000313" key="1">
    <source>
        <dbReference type="EMBL" id="GAI17559.1"/>
    </source>
</evidence>
<proteinExistence type="predicted"/>
<feature type="non-terminal residue" evidence="1">
    <location>
        <position position="1"/>
    </location>
</feature>
<comment type="caution">
    <text evidence="1">The sequence shown here is derived from an EMBL/GenBank/DDBJ whole genome shotgun (WGS) entry which is preliminary data.</text>
</comment>
<sequence>LGEFKLSQDGGATWTENLLTSPTVDFASVEIGGKVGAIISGKALACGHYNRHTHTVSGLIGKGVVAVDPTEWGGTWENGKTGVRYYYTNAAGQSDKYKDSPADAQAAAEEFGPVSVTDPIREGSCDINISSNETIISKYWLGCWVTYIAHYGDDNKFTYGSWCFRDSSRLEF</sequence>
<accession>X1NFX0</accession>
<gene>
    <name evidence="1" type="ORF">S06H3_11708</name>
</gene>
<reference evidence="1" key="1">
    <citation type="journal article" date="2014" name="Front. Microbiol.">
        <title>High frequency of phylogenetically diverse reductive dehalogenase-homologous genes in deep subseafloor sedimentary metagenomes.</title>
        <authorList>
            <person name="Kawai M."/>
            <person name="Futagami T."/>
            <person name="Toyoda A."/>
            <person name="Takaki Y."/>
            <person name="Nishi S."/>
            <person name="Hori S."/>
            <person name="Arai W."/>
            <person name="Tsubouchi T."/>
            <person name="Morono Y."/>
            <person name="Uchiyama I."/>
            <person name="Ito T."/>
            <person name="Fujiyama A."/>
            <person name="Inagaki F."/>
            <person name="Takami H."/>
        </authorList>
    </citation>
    <scope>NUCLEOTIDE SEQUENCE</scope>
    <source>
        <strain evidence="1">Expedition CK06-06</strain>
    </source>
</reference>
<dbReference type="EMBL" id="BARV01005768">
    <property type="protein sequence ID" value="GAI17559.1"/>
    <property type="molecule type" value="Genomic_DNA"/>
</dbReference>
<organism evidence="1">
    <name type="scientific">marine sediment metagenome</name>
    <dbReference type="NCBI Taxonomy" id="412755"/>
    <lineage>
        <taxon>unclassified sequences</taxon>
        <taxon>metagenomes</taxon>
        <taxon>ecological metagenomes</taxon>
    </lineage>
</organism>
<name>X1NFX0_9ZZZZ</name>
<protein>
    <submittedName>
        <fullName evidence="1">Uncharacterized protein</fullName>
    </submittedName>
</protein>